<gene>
    <name evidence="1" type="ORF">Poly30_09150</name>
</gene>
<keyword evidence="2" id="KW-1185">Reference proteome</keyword>
<protein>
    <recommendedName>
        <fullName evidence="3">DUF3293 domain-containing protein</fullName>
    </recommendedName>
</protein>
<reference evidence="1 2" key="1">
    <citation type="submission" date="2019-02" db="EMBL/GenBank/DDBJ databases">
        <title>Deep-cultivation of Planctomycetes and their phenomic and genomic characterization uncovers novel biology.</title>
        <authorList>
            <person name="Wiegand S."/>
            <person name="Jogler M."/>
            <person name="Boedeker C."/>
            <person name="Pinto D."/>
            <person name="Vollmers J."/>
            <person name="Rivas-Marin E."/>
            <person name="Kohn T."/>
            <person name="Peeters S.H."/>
            <person name="Heuer A."/>
            <person name="Rast P."/>
            <person name="Oberbeckmann S."/>
            <person name="Bunk B."/>
            <person name="Jeske O."/>
            <person name="Meyerdierks A."/>
            <person name="Storesund J.E."/>
            <person name="Kallscheuer N."/>
            <person name="Luecker S."/>
            <person name="Lage O.M."/>
            <person name="Pohl T."/>
            <person name="Merkel B.J."/>
            <person name="Hornburger P."/>
            <person name="Mueller R.-W."/>
            <person name="Bruemmer F."/>
            <person name="Labrenz M."/>
            <person name="Spormann A.M."/>
            <person name="Op den Camp H."/>
            <person name="Overmann J."/>
            <person name="Amann R."/>
            <person name="Jetten M.S.M."/>
            <person name="Mascher T."/>
            <person name="Medema M.H."/>
            <person name="Devos D.P."/>
            <person name="Kaster A.-K."/>
            <person name="Ovreas L."/>
            <person name="Rohde M."/>
            <person name="Galperin M.Y."/>
            <person name="Jogler C."/>
        </authorList>
    </citation>
    <scope>NUCLEOTIDE SEQUENCE [LARGE SCALE GENOMIC DNA]</scope>
    <source>
        <strain evidence="1 2">Poly30</strain>
    </source>
</reference>
<name>A0A518EMU8_9BACT</name>
<dbReference type="InterPro" id="IPR021710">
    <property type="entry name" value="DUF3293"/>
</dbReference>
<evidence type="ECO:0000313" key="1">
    <source>
        <dbReference type="EMBL" id="QDV05418.1"/>
    </source>
</evidence>
<organism evidence="1 2">
    <name type="scientific">Saltatorellus ferox</name>
    <dbReference type="NCBI Taxonomy" id="2528018"/>
    <lineage>
        <taxon>Bacteria</taxon>
        <taxon>Pseudomonadati</taxon>
        <taxon>Planctomycetota</taxon>
        <taxon>Planctomycetia</taxon>
        <taxon>Planctomycetia incertae sedis</taxon>
        <taxon>Saltatorellus</taxon>
    </lineage>
</organism>
<sequence>MKKHAFGGSVPPEYYTTRFRVVARPERWPAEFTIITACAPTGELWPLERSAAADRALARVLYEEGRWHHRITGYDPLGDHAEPGWAIEQTVDEGISLAARFDQLGLYVVQGGELFVIMTAAPDRLSPVAPFLDRLDDPH</sequence>
<accession>A0A518EMU8</accession>
<dbReference type="AlphaFoldDB" id="A0A518EMU8"/>
<evidence type="ECO:0000313" key="2">
    <source>
        <dbReference type="Proteomes" id="UP000320390"/>
    </source>
</evidence>
<proteinExistence type="predicted"/>
<dbReference type="Pfam" id="PF11697">
    <property type="entry name" value="DUF3293"/>
    <property type="match status" value="1"/>
</dbReference>
<dbReference type="RefSeq" id="WP_419190946.1">
    <property type="nucleotide sequence ID" value="NZ_CP036434.1"/>
</dbReference>
<dbReference type="EMBL" id="CP036434">
    <property type="protein sequence ID" value="QDV05418.1"/>
    <property type="molecule type" value="Genomic_DNA"/>
</dbReference>
<evidence type="ECO:0008006" key="3">
    <source>
        <dbReference type="Google" id="ProtNLM"/>
    </source>
</evidence>
<dbReference type="Proteomes" id="UP000320390">
    <property type="component" value="Chromosome"/>
</dbReference>